<proteinExistence type="predicted"/>
<dbReference type="CDD" id="cd06664">
    <property type="entry name" value="IscU_like"/>
    <property type="match status" value="1"/>
</dbReference>
<comment type="caution">
    <text evidence="2">The sequence shown here is derived from an EMBL/GenBank/DDBJ whole genome shotgun (WGS) entry which is preliminary data.</text>
</comment>
<protein>
    <recommendedName>
        <fullName evidence="1">NIF system FeS cluster assembly NifU N-terminal domain-containing protein</fullName>
    </recommendedName>
</protein>
<sequence length="123" mass="13697">MNEHLIRKLTEKQAHRLVGFILGIKVFEASNHSCGDEITLQGEQAGGKIEKIVYKGSACSICLASAEFLCQEIEGKLLSAIDTEKEKKKLLATFSMQETDKRASCALLPYRALEQLKKELLDI</sequence>
<dbReference type="GO" id="GO:0016226">
    <property type="term" value="P:iron-sulfur cluster assembly"/>
    <property type="evidence" value="ECO:0007669"/>
    <property type="project" value="InterPro"/>
</dbReference>
<reference evidence="3" key="1">
    <citation type="submission" date="2017-09" db="EMBL/GenBank/DDBJ databases">
        <title>Depth-based differentiation of microbial function through sediment-hosted aquifers and enrichment of novel symbionts in the deep terrestrial subsurface.</title>
        <authorList>
            <person name="Probst A.J."/>
            <person name="Ladd B."/>
            <person name="Jarett J.K."/>
            <person name="Geller-Mcgrath D.E."/>
            <person name="Sieber C.M.K."/>
            <person name="Emerson J.B."/>
            <person name="Anantharaman K."/>
            <person name="Thomas B.C."/>
            <person name="Malmstrom R."/>
            <person name="Stieglmeier M."/>
            <person name="Klingl A."/>
            <person name="Woyke T."/>
            <person name="Ryan C.M."/>
            <person name="Banfield J.F."/>
        </authorList>
    </citation>
    <scope>NUCLEOTIDE SEQUENCE [LARGE SCALE GENOMIC DNA]</scope>
</reference>
<gene>
    <name evidence="2" type="ORF">COX64_01560</name>
</gene>
<evidence type="ECO:0000313" key="2">
    <source>
        <dbReference type="EMBL" id="PJA14826.1"/>
    </source>
</evidence>
<evidence type="ECO:0000313" key="3">
    <source>
        <dbReference type="Proteomes" id="UP000228952"/>
    </source>
</evidence>
<dbReference type="Gene3D" id="3.90.1010.10">
    <property type="match status" value="1"/>
</dbReference>
<dbReference type="EMBL" id="PFQB01000035">
    <property type="protein sequence ID" value="PJA14826.1"/>
    <property type="molecule type" value="Genomic_DNA"/>
</dbReference>
<name>A0A2M7W2K0_9BACT</name>
<dbReference type="Pfam" id="PF01592">
    <property type="entry name" value="NifU_N"/>
    <property type="match status" value="1"/>
</dbReference>
<dbReference type="InterPro" id="IPR002871">
    <property type="entry name" value="NIF_FeS_clus_asmbl_NifU_N"/>
</dbReference>
<accession>A0A2M7W2K0</accession>
<dbReference type="Proteomes" id="UP000228952">
    <property type="component" value="Unassembled WGS sequence"/>
</dbReference>
<evidence type="ECO:0000259" key="1">
    <source>
        <dbReference type="Pfam" id="PF01592"/>
    </source>
</evidence>
<dbReference type="GO" id="GO:0051536">
    <property type="term" value="F:iron-sulfur cluster binding"/>
    <property type="evidence" value="ECO:0007669"/>
    <property type="project" value="InterPro"/>
</dbReference>
<dbReference type="AlphaFoldDB" id="A0A2M7W2K0"/>
<dbReference type="GO" id="GO:0005506">
    <property type="term" value="F:iron ion binding"/>
    <property type="evidence" value="ECO:0007669"/>
    <property type="project" value="InterPro"/>
</dbReference>
<dbReference type="SUPFAM" id="SSF82649">
    <property type="entry name" value="SufE/NifU"/>
    <property type="match status" value="1"/>
</dbReference>
<feature type="domain" description="NIF system FeS cluster assembly NifU N-terminal" evidence="1">
    <location>
        <begin position="26"/>
        <end position="112"/>
    </location>
</feature>
<organism evidence="2 3">
    <name type="scientific">Candidatus Dojkabacteria bacterium CG_4_10_14_0_2_um_filter_Dojkabacteria_WS6_41_15</name>
    <dbReference type="NCBI Taxonomy" id="2014249"/>
    <lineage>
        <taxon>Bacteria</taxon>
        <taxon>Candidatus Dojkabacteria</taxon>
    </lineage>
</organism>